<protein>
    <submittedName>
        <fullName evidence="4">TIGR01777 family oxidoreductase</fullName>
    </submittedName>
</protein>
<dbReference type="PANTHER" id="PTHR11092">
    <property type="entry name" value="SUGAR NUCLEOTIDE EPIMERASE RELATED"/>
    <property type="match status" value="1"/>
</dbReference>
<evidence type="ECO:0000259" key="3">
    <source>
        <dbReference type="Pfam" id="PF08338"/>
    </source>
</evidence>
<evidence type="ECO:0000313" key="5">
    <source>
        <dbReference type="Proteomes" id="UP001065174"/>
    </source>
</evidence>
<organism evidence="4 5">
    <name type="scientific">Reichenbachiella agarivorans</name>
    <dbReference type="NCBI Taxonomy" id="2979464"/>
    <lineage>
        <taxon>Bacteria</taxon>
        <taxon>Pseudomonadati</taxon>
        <taxon>Bacteroidota</taxon>
        <taxon>Cytophagia</taxon>
        <taxon>Cytophagales</taxon>
        <taxon>Reichenbachiellaceae</taxon>
        <taxon>Reichenbachiella</taxon>
    </lineage>
</organism>
<dbReference type="InterPro" id="IPR036291">
    <property type="entry name" value="NAD(P)-bd_dom_sf"/>
</dbReference>
<dbReference type="PANTHER" id="PTHR11092:SF0">
    <property type="entry name" value="EPIMERASE FAMILY PROTEIN SDR39U1"/>
    <property type="match status" value="1"/>
</dbReference>
<evidence type="ECO:0000313" key="4">
    <source>
        <dbReference type="EMBL" id="UXP33735.1"/>
    </source>
</evidence>
<keyword evidence="5" id="KW-1185">Reference proteome</keyword>
<dbReference type="InterPro" id="IPR001509">
    <property type="entry name" value="Epimerase_deHydtase"/>
</dbReference>
<evidence type="ECO:0000259" key="2">
    <source>
        <dbReference type="Pfam" id="PF01370"/>
    </source>
</evidence>
<dbReference type="Gene3D" id="3.40.50.720">
    <property type="entry name" value="NAD(P)-binding Rossmann-like Domain"/>
    <property type="match status" value="1"/>
</dbReference>
<name>A0ABY6CZR7_9BACT</name>
<reference evidence="4" key="1">
    <citation type="submission" date="2022-09" db="EMBL/GenBank/DDBJ databases">
        <title>Comparative genomics and taxonomic characterization of three novel marine species of genus Reichenbachiella exhibiting antioxidant and polysaccharide degradation activities.</title>
        <authorList>
            <person name="Muhammad N."/>
            <person name="Lee Y.-J."/>
            <person name="Ko J."/>
            <person name="Kim S.-G."/>
        </authorList>
    </citation>
    <scope>NUCLEOTIDE SEQUENCE</scope>
    <source>
        <strain evidence="4">BKB1-1</strain>
    </source>
</reference>
<evidence type="ECO:0000256" key="1">
    <source>
        <dbReference type="ARBA" id="ARBA00009353"/>
    </source>
</evidence>
<dbReference type="Pfam" id="PF01370">
    <property type="entry name" value="Epimerase"/>
    <property type="match status" value="1"/>
</dbReference>
<dbReference type="RefSeq" id="WP_262311162.1">
    <property type="nucleotide sequence ID" value="NZ_CP106679.1"/>
</dbReference>
<dbReference type="Proteomes" id="UP001065174">
    <property type="component" value="Chromosome"/>
</dbReference>
<dbReference type="InterPro" id="IPR010099">
    <property type="entry name" value="SDR39U1"/>
</dbReference>
<proteinExistence type="inferred from homology"/>
<dbReference type="NCBIfam" id="TIGR01777">
    <property type="entry name" value="yfcH"/>
    <property type="match status" value="1"/>
</dbReference>
<dbReference type="SUPFAM" id="SSF51735">
    <property type="entry name" value="NAD(P)-binding Rossmann-fold domains"/>
    <property type="match status" value="1"/>
</dbReference>
<sequence length="302" mass="33544">MTVLITGGNGLVASHLTALLIAKGHTVRLLSRNHFKHLTAEVFEWDIRSGYIEEGALDGVEVIIHLAGAGVAEHKWTEKRKKEIYDSRIDSTRLFYEVLSKRKQKPATFICASAIGYYGYEPFSHWSKEDDAEGKDFLAEVTIDWEKEADKIADLGIRVVKPRIGLVLSSRGGALDKIAQPIKWCVGAALGSGNQICNWIHVDDLAAMIEYFMHNKATVGAYNAVGNDPVTNLRLTQLIASALRRPLWMPNVPEFVLKILLGEMAEIVLEGHHISNQKVIDSGFKFKFTSAEDAIKDILTSD</sequence>
<feature type="domain" description="DUF1731" evidence="3">
    <location>
        <begin position="252"/>
        <end position="298"/>
    </location>
</feature>
<dbReference type="InterPro" id="IPR013549">
    <property type="entry name" value="DUF1731"/>
</dbReference>
<dbReference type="Pfam" id="PF08338">
    <property type="entry name" value="DUF1731"/>
    <property type="match status" value="1"/>
</dbReference>
<comment type="similarity">
    <text evidence="1">Belongs to the NAD(P)-dependent epimerase/dehydratase family. SDR39U1 subfamily.</text>
</comment>
<feature type="domain" description="NAD-dependent epimerase/dehydratase" evidence="2">
    <location>
        <begin position="3"/>
        <end position="223"/>
    </location>
</feature>
<gene>
    <name evidence="4" type="ORF">N6H18_07185</name>
</gene>
<accession>A0ABY6CZR7</accession>
<dbReference type="EMBL" id="CP106679">
    <property type="protein sequence ID" value="UXP33735.1"/>
    <property type="molecule type" value="Genomic_DNA"/>
</dbReference>